<evidence type="ECO:0000313" key="3">
    <source>
        <dbReference type="EMBL" id="CAI6336645.1"/>
    </source>
</evidence>
<feature type="compositionally biased region" description="Basic and acidic residues" evidence="1">
    <location>
        <begin position="23"/>
        <end position="34"/>
    </location>
</feature>
<feature type="chain" id="PRO_5040924470" evidence="2">
    <location>
        <begin position="19"/>
        <end position="205"/>
    </location>
</feature>
<accession>A0A9W4UIL6</accession>
<dbReference type="OrthoDB" id="2820488at2759"/>
<proteinExistence type="predicted"/>
<keyword evidence="4" id="KW-1185">Reference proteome</keyword>
<dbReference type="EMBL" id="CAOQHR010000006">
    <property type="protein sequence ID" value="CAI6336645.1"/>
    <property type="molecule type" value="Genomic_DNA"/>
</dbReference>
<feature type="signal peptide" evidence="2">
    <location>
        <begin position="1"/>
        <end position="18"/>
    </location>
</feature>
<name>A0A9W4UIL6_9PLEO</name>
<feature type="region of interest" description="Disordered" evidence="1">
    <location>
        <begin position="19"/>
        <end position="79"/>
    </location>
</feature>
<keyword evidence="2" id="KW-0732">Signal</keyword>
<comment type="caution">
    <text evidence="3">The sequence shown here is derived from an EMBL/GenBank/DDBJ whole genome shotgun (WGS) entry which is preliminary data.</text>
</comment>
<evidence type="ECO:0000313" key="4">
    <source>
        <dbReference type="Proteomes" id="UP001152607"/>
    </source>
</evidence>
<dbReference type="AlphaFoldDB" id="A0A9W4UIL6"/>
<protein>
    <submittedName>
        <fullName evidence="3">Uncharacterized protein</fullName>
    </submittedName>
</protein>
<feature type="compositionally biased region" description="Low complexity" evidence="1">
    <location>
        <begin position="48"/>
        <end position="74"/>
    </location>
</feature>
<gene>
    <name evidence="3" type="ORF">PDIGIT_LOCUS9749</name>
</gene>
<dbReference type="Gene3D" id="3.10.450.50">
    <property type="match status" value="1"/>
</dbReference>
<sequence length="205" mass="23156">MRILLLFTVLALPLGLLAGPQRVPDHPKQPEEAPKPVQSSQPTPPPQQQGSPQPSQKPSSAPPAGQGPPSGQPSYVLPPKPRTCQQNILPISPYETRQRWDRFVVALLYDKNVTTAFSYIVQDYVNHAVGVEQGFEPAWNFVSMIWTTQSANIIADKTWFNRSSDIAWQKYTVGKFNIVDRFRWDRGCIVEHVSWTPASMYWSNQ</sequence>
<dbReference type="Proteomes" id="UP001152607">
    <property type="component" value="Unassembled WGS sequence"/>
</dbReference>
<reference evidence="3" key="1">
    <citation type="submission" date="2023-01" db="EMBL/GenBank/DDBJ databases">
        <authorList>
            <person name="Van Ghelder C."/>
            <person name="Rancurel C."/>
        </authorList>
    </citation>
    <scope>NUCLEOTIDE SEQUENCE</scope>
    <source>
        <strain evidence="3">CNCM I-4278</strain>
    </source>
</reference>
<organism evidence="3 4">
    <name type="scientific">Periconia digitata</name>
    <dbReference type="NCBI Taxonomy" id="1303443"/>
    <lineage>
        <taxon>Eukaryota</taxon>
        <taxon>Fungi</taxon>
        <taxon>Dikarya</taxon>
        <taxon>Ascomycota</taxon>
        <taxon>Pezizomycotina</taxon>
        <taxon>Dothideomycetes</taxon>
        <taxon>Pleosporomycetidae</taxon>
        <taxon>Pleosporales</taxon>
        <taxon>Massarineae</taxon>
        <taxon>Periconiaceae</taxon>
        <taxon>Periconia</taxon>
    </lineage>
</organism>
<evidence type="ECO:0000256" key="1">
    <source>
        <dbReference type="SAM" id="MobiDB-lite"/>
    </source>
</evidence>
<evidence type="ECO:0000256" key="2">
    <source>
        <dbReference type="SAM" id="SignalP"/>
    </source>
</evidence>